<organism evidence="1 2">
    <name type="scientific">Salinicoccus hispanicus</name>
    <dbReference type="NCBI Taxonomy" id="157225"/>
    <lineage>
        <taxon>Bacteria</taxon>
        <taxon>Bacillati</taxon>
        <taxon>Bacillota</taxon>
        <taxon>Bacilli</taxon>
        <taxon>Bacillales</taxon>
        <taxon>Staphylococcaceae</taxon>
        <taxon>Salinicoccus</taxon>
    </lineage>
</organism>
<keyword evidence="2" id="KW-1185">Reference proteome</keyword>
<evidence type="ECO:0000313" key="1">
    <source>
        <dbReference type="EMBL" id="MXQ52012.1"/>
    </source>
</evidence>
<accession>A0A6N8U2H7</accession>
<name>A0A6N8U2H7_9STAP</name>
<comment type="caution">
    <text evidence="1">The sequence shown here is derived from an EMBL/GenBank/DDBJ whole genome shotgun (WGS) entry which is preliminary data.</text>
</comment>
<dbReference type="EMBL" id="WUUK01000005">
    <property type="protein sequence ID" value="MXQ52012.1"/>
    <property type="molecule type" value="Genomic_DNA"/>
</dbReference>
<sequence>MEFIMDANTYIDAHRRSYPFDLFPGYWERIVLYSKKGSIKLNTHVYNEIAQEDKEPLKDDLQLWLENEFEGENLKVSQDVVDTWIRIINYVGESDLYNQKALDAWADGSVADPWIIATAKVHDLTVVTMETKHGNLSSGSPTKAVKVPDVCEAFDVRCLTLPEMLRQLQFEL</sequence>
<dbReference type="OrthoDB" id="3231195at2"/>
<dbReference type="PIRSF" id="PIRSF008505">
    <property type="entry name" value="UCP008505"/>
    <property type="match status" value="1"/>
</dbReference>
<reference evidence="1 2" key="1">
    <citation type="submission" date="2019-12" db="EMBL/GenBank/DDBJ databases">
        <title>Salinicoccus cyprini sp. nov., isolated from gastro-intestinal tract of mirror carp, Cyprinus carpio var. specularis, collected from Gobind Sagar Reservoir, Himachal Pradesh, India.</title>
        <authorList>
            <person name="Talwar C."/>
            <person name="Singh A.K."/>
            <person name="Lal R."/>
            <person name="Negi R.K."/>
        </authorList>
    </citation>
    <scope>NUCLEOTIDE SEQUENCE [LARGE SCALE GENOMIC DNA]</scope>
    <source>
        <strain evidence="1 2">J-82</strain>
    </source>
</reference>
<dbReference type="SUPFAM" id="SSF88723">
    <property type="entry name" value="PIN domain-like"/>
    <property type="match status" value="1"/>
</dbReference>
<dbReference type="Gene3D" id="3.40.50.1010">
    <property type="entry name" value="5'-nuclease"/>
    <property type="match status" value="1"/>
</dbReference>
<dbReference type="AlphaFoldDB" id="A0A6N8U2H7"/>
<dbReference type="RefSeq" id="WP_160657611.1">
    <property type="nucleotide sequence ID" value="NZ_JBHRWU010000001.1"/>
</dbReference>
<protein>
    <submittedName>
        <fullName evidence="1">DUF4411 family protein</fullName>
    </submittedName>
</protein>
<dbReference type="Pfam" id="PF14367">
    <property type="entry name" value="DUF4411"/>
    <property type="match status" value="1"/>
</dbReference>
<gene>
    <name evidence="1" type="ORF">GQ671_12120</name>
</gene>
<proteinExistence type="predicted"/>
<dbReference type="InterPro" id="IPR029060">
    <property type="entry name" value="PIN-like_dom_sf"/>
</dbReference>
<evidence type="ECO:0000313" key="2">
    <source>
        <dbReference type="Proteomes" id="UP000436284"/>
    </source>
</evidence>
<dbReference type="InterPro" id="IPR016541">
    <property type="entry name" value="UCP008505"/>
</dbReference>
<dbReference type="Proteomes" id="UP000436284">
    <property type="component" value="Unassembled WGS sequence"/>
</dbReference>